<keyword evidence="3" id="KW-1185">Reference proteome</keyword>
<gene>
    <name evidence="2" type="ORF">ABQJ56_09650</name>
</gene>
<dbReference type="InterPro" id="IPR001900">
    <property type="entry name" value="RNase_II/R"/>
</dbReference>
<reference evidence="2 3" key="1">
    <citation type="submission" date="2024-06" db="EMBL/GenBank/DDBJ databases">
        <authorList>
            <person name="Woo H."/>
        </authorList>
    </citation>
    <scope>NUCLEOTIDE SEQUENCE [LARGE SCALE GENOMIC DNA]</scope>
    <source>
        <strain evidence="2 3">S2-g</strain>
    </source>
</reference>
<dbReference type="InterPro" id="IPR050180">
    <property type="entry name" value="RNR_Ribonuclease"/>
</dbReference>
<dbReference type="Pfam" id="PF00773">
    <property type="entry name" value="RNB"/>
    <property type="match status" value="1"/>
</dbReference>
<evidence type="ECO:0000313" key="3">
    <source>
        <dbReference type="Proteomes" id="UP001556170"/>
    </source>
</evidence>
<dbReference type="SUPFAM" id="SSF50249">
    <property type="entry name" value="Nucleic acid-binding proteins"/>
    <property type="match status" value="1"/>
</dbReference>
<evidence type="ECO:0000313" key="2">
    <source>
        <dbReference type="EMBL" id="MEW9624496.1"/>
    </source>
</evidence>
<dbReference type="PANTHER" id="PTHR23355:SF9">
    <property type="entry name" value="DIS3-LIKE EXONUCLEASE 2"/>
    <property type="match status" value="1"/>
</dbReference>
<sequence length="490" mass="52588">MPATRIRLQTGDDTTLAQGIAAIQDEMKLPLAFPPAVEAEAGQAAAQPRLPELDRTDIPLVTIDPPGSMDLDQALHFERRDGGGYRVHYAIADVAAFVAPGGALDAEAHRRGETLYGAESRIPLHPPVLSEGAASLLPGQLRPALLWTIDLDAGGEIAAVDVRRARVKSRARLDYAGVQQQLDAGTADPLWTLLREVGELRQQRERARGGISLALPEQEISVVDGQWQLAYRANHPDEDWNAQVSLLTGMAAAQLMVKGKIGILRTLPPPQPQDIARLKRTAQALAIAWPDGQSYPDFIRALDPSKDTHVAMLTACTTVLRGAAYVAFDGELPAQPMQSAVAAEYAHATAPLRRLVDRYVGEVCVALCANQPVPDWARAALPALPELMAEADRRAKHYERQVIDLVEAVLLAPRVGETFRGAIVEANGAERGRGNGHGNAAAHGGVVMLHDPAIEARVTSATPLPLGQEVTVRLAAADPVKRMVRFELAG</sequence>
<dbReference type="InterPro" id="IPR012340">
    <property type="entry name" value="NA-bd_OB-fold"/>
</dbReference>
<dbReference type="SMART" id="SM00955">
    <property type="entry name" value="RNB"/>
    <property type="match status" value="1"/>
</dbReference>
<dbReference type="InterPro" id="IPR040596">
    <property type="entry name" value="RNase_II_C_S1"/>
</dbReference>
<dbReference type="RefSeq" id="WP_367844794.1">
    <property type="nucleotide sequence ID" value="NZ_JBFOHL010000007.1"/>
</dbReference>
<evidence type="ECO:0000259" key="1">
    <source>
        <dbReference type="SMART" id="SM00955"/>
    </source>
</evidence>
<organism evidence="2 3">
    <name type="scientific">Rhodanobacter geophilus</name>
    <dbReference type="NCBI Taxonomy" id="3162488"/>
    <lineage>
        <taxon>Bacteria</taxon>
        <taxon>Pseudomonadati</taxon>
        <taxon>Pseudomonadota</taxon>
        <taxon>Gammaproteobacteria</taxon>
        <taxon>Lysobacterales</taxon>
        <taxon>Rhodanobacteraceae</taxon>
        <taxon>Rhodanobacter</taxon>
    </lineage>
</organism>
<protein>
    <submittedName>
        <fullName evidence="2">RNB domain-containing ribonuclease</fullName>
    </submittedName>
</protein>
<name>A0ABV3QPG2_9GAMM</name>
<dbReference type="PANTHER" id="PTHR23355">
    <property type="entry name" value="RIBONUCLEASE"/>
    <property type="match status" value="1"/>
</dbReference>
<dbReference type="EMBL" id="JBFOHL010000007">
    <property type="protein sequence ID" value="MEW9624496.1"/>
    <property type="molecule type" value="Genomic_DNA"/>
</dbReference>
<proteinExistence type="predicted"/>
<accession>A0ABV3QPG2</accession>
<comment type="caution">
    <text evidence="2">The sequence shown here is derived from an EMBL/GenBank/DDBJ whole genome shotgun (WGS) entry which is preliminary data.</text>
</comment>
<dbReference type="Proteomes" id="UP001556170">
    <property type="component" value="Unassembled WGS sequence"/>
</dbReference>
<feature type="domain" description="RNB" evidence="1">
    <location>
        <begin position="52"/>
        <end position="370"/>
    </location>
</feature>
<dbReference type="Pfam" id="PF18614">
    <property type="entry name" value="RNase_II_C_S1"/>
    <property type="match status" value="1"/>
</dbReference>